<dbReference type="GO" id="GO:0046872">
    <property type="term" value="F:metal ion binding"/>
    <property type="evidence" value="ECO:0007669"/>
    <property type="project" value="UniProtKB-KW"/>
</dbReference>
<comment type="caution">
    <text evidence="13">The sequence shown here is derived from an EMBL/GenBank/DDBJ whole genome shotgun (WGS) entry which is preliminary data.</text>
</comment>
<keyword evidence="9 11" id="KW-0482">Metalloprotease</keyword>
<sequence length="334" mass="36188">MFTLISAAIVLGLLVIVHELGHFTVAKAVGIKVQEFSVGMGPKIFQKRKGETDYSLRGVPIGGYVKMEGEDESSEDERSFSNKPILSRIAVLIAGSFMNFLLAIIILTGIFYTIGVVTTDIAGVSDDAPAYEAGIEAGDKIIAIDGETARTPSAVQNYINLSEEDQIQVTVERGEETLEKTVGVRVDEELNRRIIGVEFDVEQSLGAAVAGSFRETRTIVVEIFNFFTRIFTGEADVSQEVAGPVGIVSLVGDATRAGFINVALLTAFISINLGIMNLLPIPALDGSRILFLLLEAVRGKPIDPEKEGMVHLVGFGLLIFIMLMVTYQDILRLF</sequence>
<dbReference type="PANTHER" id="PTHR42837">
    <property type="entry name" value="REGULATOR OF SIGMA-E PROTEASE RSEP"/>
    <property type="match status" value="1"/>
</dbReference>
<evidence type="ECO:0000256" key="8">
    <source>
        <dbReference type="ARBA" id="ARBA00022989"/>
    </source>
</evidence>
<evidence type="ECO:0000259" key="12">
    <source>
        <dbReference type="SMART" id="SM00228"/>
    </source>
</evidence>
<dbReference type="Proteomes" id="UP000449710">
    <property type="component" value="Unassembled WGS sequence"/>
</dbReference>
<evidence type="ECO:0000256" key="9">
    <source>
        <dbReference type="ARBA" id="ARBA00023049"/>
    </source>
</evidence>
<dbReference type="GO" id="GO:0016020">
    <property type="term" value="C:membrane"/>
    <property type="evidence" value="ECO:0007669"/>
    <property type="project" value="UniProtKB-SubCell"/>
</dbReference>
<dbReference type="NCBIfam" id="TIGR00054">
    <property type="entry name" value="RIP metalloprotease RseP"/>
    <property type="match status" value="1"/>
</dbReference>
<dbReference type="EC" id="3.4.24.-" evidence="11"/>
<keyword evidence="5 11" id="KW-0812">Transmembrane</keyword>
<evidence type="ECO:0000256" key="10">
    <source>
        <dbReference type="ARBA" id="ARBA00023136"/>
    </source>
</evidence>
<comment type="cofactor">
    <cofactor evidence="1 11">
        <name>Zn(2+)</name>
        <dbReference type="ChEBI" id="CHEBI:29105"/>
    </cofactor>
</comment>
<feature type="domain" description="PDZ" evidence="12">
    <location>
        <begin position="112"/>
        <end position="175"/>
    </location>
</feature>
<feature type="transmembrane region" description="Helical" evidence="11">
    <location>
        <begin position="89"/>
        <end position="112"/>
    </location>
</feature>
<dbReference type="PANTHER" id="PTHR42837:SF2">
    <property type="entry name" value="MEMBRANE METALLOPROTEASE ARASP2, CHLOROPLASTIC-RELATED"/>
    <property type="match status" value="1"/>
</dbReference>
<protein>
    <recommendedName>
        <fullName evidence="11">Zinc metalloprotease</fullName>
        <ecNumber evidence="11">3.4.24.-</ecNumber>
    </recommendedName>
</protein>
<evidence type="ECO:0000256" key="2">
    <source>
        <dbReference type="ARBA" id="ARBA00004141"/>
    </source>
</evidence>
<name>A0AA43XKM1_9CLOT</name>
<dbReference type="Pfam" id="PF02163">
    <property type="entry name" value="Peptidase_M50"/>
    <property type="match status" value="1"/>
</dbReference>
<dbReference type="GO" id="GO:0006508">
    <property type="term" value="P:proteolysis"/>
    <property type="evidence" value="ECO:0007669"/>
    <property type="project" value="UniProtKB-KW"/>
</dbReference>
<comment type="subcellular location">
    <subcellularLocation>
        <location evidence="2">Membrane</location>
        <topology evidence="2">Multi-pass membrane protein</topology>
    </subcellularLocation>
</comment>
<keyword evidence="6 11" id="KW-0378">Hydrolase</keyword>
<dbReference type="CDD" id="cd06163">
    <property type="entry name" value="S2P-M50_PDZ_RseP-like"/>
    <property type="match status" value="1"/>
</dbReference>
<dbReference type="InterPro" id="IPR001478">
    <property type="entry name" value="PDZ"/>
</dbReference>
<evidence type="ECO:0000256" key="1">
    <source>
        <dbReference type="ARBA" id="ARBA00001947"/>
    </source>
</evidence>
<feature type="transmembrane region" description="Helical" evidence="11">
    <location>
        <begin position="308"/>
        <end position="327"/>
    </location>
</feature>
<keyword evidence="11" id="KW-0479">Metal-binding</keyword>
<proteinExistence type="inferred from homology"/>
<gene>
    <name evidence="13" type="primary">rseP</name>
    <name evidence="13" type="ORF">ISALK_03740</name>
</gene>
<keyword evidence="14" id="KW-1185">Reference proteome</keyword>
<evidence type="ECO:0000256" key="4">
    <source>
        <dbReference type="ARBA" id="ARBA00022670"/>
    </source>
</evidence>
<dbReference type="Pfam" id="PF17820">
    <property type="entry name" value="PDZ_6"/>
    <property type="match status" value="1"/>
</dbReference>
<dbReference type="SMART" id="SM00228">
    <property type="entry name" value="PDZ"/>
    <property type="match status" value="1"/>
</dbReference>
<evidence type="ECO:0000256" key="3">
    <source>
        <dbReference type="ARBA" id="ARBA00007931"/>
    </source>
</evidence>
<evidence type="ECO:0000313" key="13">
    <source>
        <dbReference type="EMBL" id="NBG87605.1"/>
    </source>
</evidence>
<comment type="similarity">
    <text evidence="3 11">Belongs to the peptidase M50B family.</text>
</comment>
<organism evidence="13 14">
    <name type="scientific">Isachenkonia alkalipeptolytica</name>
    <dbReference type="NCBI Taxonomy" id="2565777"/>
    <lineage>
        <taxon>Bacteria</taxon>
        <taxon>Bacillati</taxon>
        <taxon>Bacillota</taxon>
        <taxon>Clostridia</taxon>
        <taxon>Eubacteriales</taxon>
        <taxon>Clostridiaceae</taxon>
        <taxon>Isachenkonia</taxon>
    </lineage>
</organism>
<evidence type="ECO:0000256" key="11">
    <source>
        <dbReference type="RuleBase" id="RU362031"/>
    </source>
</evidence>
<dbReference type="SUPFAM" id="SSF50156">
    <property type="entry name" value="PDZ domain-like"/>
    <property type="match status" value="1"/>
</dbReference>
<evidence type="ECO:0000256" key="5">
    <source>
        <dbReference type="ARBA" id="ARBA00022692"/>
    </source>
</evidence>
<dbReference type="InterPro" id="IPR036034">
    <property type="entry name" value="PDZ_sf"/>
</dbReference>
<dbReference type="Gene3D" id="2.30.42.10">
    <property type="match status" value="1"/>
</dbReference>
<evidence type="ECO:0000313" key="14">
    <source>
        <dbReference type="Proteomes" id="UP000449710"/>
    </source>
</evidence>
<keyword evidence="8 11" id="KW-1133">Transmembrane helix</keyword>
<dbReference type="EMBL" id="SUMG01000003">
    <property type="protein sequence ID" value="NBG87605.1"/>
    <property type="molecule type" value="Genomic_DNA"/>
</dbReference>
<keyword evidence="4" id="KW-0645">Protease</keyword>
<dbReference type="InterPro" id="IPR041489">
    <property type="entry name" value="PDZ_6"/>
</dbReference>
<evidence type="ECO:0000256" key="7">
    <source>
        <dbReference type="ARBA" id="ARBA00022833"/>
    </source>
</evidence>
<accession>A0AA43XKM1</accession>
<evidence type="ECO:0000256" key="6">
    <source>
        <dbReference type="ARBA" id="ARBA00022801"/>
    </source>
</evidence>
<dbReference type="GO" id="GO:0004222">
    <property type="term" value="F:metalloendopeptidase activity"/>
    <property type="evidence" value="ECO:0007669"/>
    <property type="project" value="InterPro"/>
</dbReference>
<dbReference type="InterPro" id="IPR004387">
    <property type="entry name" value="Pept_M50_Zn"/>
</dbReference>
<dbReference type="AlphaFoldDB" id="A0AA43XKM1"/>
<reference evidence="13 14" key="1">
    <citation type="submission" date="2019-04" db="EMBL/GenBank/DDBJ databases">
        <title>Isachenkonia alkalipeptolytica gen. nov. sp. nov. a new anaerobic, alkiliphilic organothrophic bacterium capable to reduce synthesized ferrihydrite isolated from a soda lake.</title>
        <authorList>
            <person name="Toshchakov S.V."/>
            <person name="Zavarzina D.G."/>
            <person name="Zhilina T.N."/>
            <person name="Kostrikina N.A."/>
            <person name="Kublanov I.V."/>
        </authorList>
    </citation>
    <scope>NUCLEOTIDE SEQUENCE [LARGE SCALE GENOMIC DNA]</scope>
    <source>
        <strain evidence="13 14">Z-1701</strain>
    </source>
</reference>
<keyword evidence="7 11" id="KW-0862">Zinc</keyword>
<keyword evidence="10 11" id="KW-0472">Membrane</keyword>
<dbReference type="InterPro" id="IPR008915">
    <property type="entry name" value="Peptidase_M50"/>
</dbReference>
<feature type="transmembrane region" description="Helical" evidence="11">
    <location>
        <begin position="259"/>
        <end position="279"/>
    </location>
</feature>